<dbReference type="EMBL" id="NBTZ01000159">
    <property type="protein sequence ID" value="OTP66604.1"/>
    <property type="molecule type" value="Genomic_DNA"/>
</dbReference>
<organism evidence="4 5">
    <name type="scientific">Caballeronia sordidicola</name>
    <name type="common">Burkholderia sordidicola</name>
    <dbReference type="NCBI Taxonomy" id="196367"/>
    <lineage>
        <taxon>Bacteria</taxon>
        <taxon>Pseudomonadati</taxon>
        <taxon>Pseudomonadota</taxon>
        <taxon>Betaproteobacteria</taxon>
        <taxon>Burkholderiales</taxon>
        <taxon>Burkholderiaceae</taxon>
        <taxon>Caballeronia</taxon>
    </lineage>
</organism>
<evidence type="ECO:0000313" key="4">
    <source>
        <dbReference type="EMBL" id="OTP66604.1"/>
    </source>
</evidence>
<keyword evidence="1 2" id="KW-0238">DNA-binding</keyword>
<dbReference type="Pfam" id="PF00440">
    <property type="entry name" value="TetR_N"/>
    <property type="match status" value="1"/>
</dbReference>
<dbReference type="GO" id="GO:0000976">
    <property type="term" value="F:transcription cis-regulatory region binding"/>
    <property type="evidence" value="ECO:0007669"/>
    <property type="project" value="TreeGrafter"/>
</dbReference>
<dbReference type="PANTHER" id="PTHR30055:SF226">
    <property type="entry name" value="HTH-TYPE TRANSCRIPTIONAL REGULATOR PKSA"/>
    <property type="match status" value="1"/>
</dbReference>
<reference evidence="4 5" key="1">
    <citation type="submission" date="2017-03" db="EMBL/GenBank/DDBJ databases">
        <title>Genome analysis of strain PAMC 26577.</title>
        <authorList>
            <person name="Oh H.-M."/>
            <person name="Yang J.-A."/>
        </authorList>
    </citation>
    <scope>NUCLEOTIDE SEQUENCE [LARGE SCALE GENOMIC DNA]</scope>
    <source>
        <strain evidence="4 5">PAMC 26577</strain>
    </source>
</reference>
<dbReference type="PROSITE" id="PS50977">
    <property type="entry name" value="HTH_TETR_2"/>
    <property type="match status" value="1"/>
</dbReference>
<dbReference type="Gene3D" id="1.10.357.10">
    <property type="entry name" value="Tetracycline Repressor, domain 2"/>
    <property type="match status" value="1"/>
</dbReference>
<dbReference type="PANTHER" id="PTHR30055">
    <property type="entry name" value="HTH-TYPE TRANSCRIPTIONAL REGULATOR RUTR"/>
    <property type="match status" value="1"/>
</dbReference>
<feature type="DNA-binding region" description="H-T-H motif" evidence="2">
    <location>
        <begin position="17"/>
        <end position="36"/>
    </location>
</feature>
<protein>
    <recommendedName>
        <fullName evidence="3">HTH tetR-type domain-containing protein</fullName>
    </recommendedName>
</protein>
<proteinExistence type="predicted"/>
<evidence type="ECO:0000313" key="5">
    <source>
        <dbReference type="Proteomes" id="UP000195221"/>
    </source>
</evidence>
<sequence>MTAAAFAFAERGYEKATTRSIAEAAGCSEGLIQRYFNGKEGLLLAVLKHQGSEQRDQFFGRPLCASMEQEVREMMLHGILVFAERSERMRIVFSQVLLDRTFQ</sequence>
<dbReference type="SUPFAM" id="SSF46689">
    <property type="entry name" value="Homeodomain-like"/>
    <property type="match status" value="1"/>
</dbReference>
<dbReference type="Proteomes" id="UP000195221">
    <property type="component" value="Unassembled WGS sequence"/>
</dbReference>
<dbReference type="AlphaFoldDB" id="A0A242M681"/>
<comment type="caution">
    <text evidence="4">The sequence shown here is derived from an EMBL/GenBank/DDBJ whole genome shotgun (WGS) entry which is preliminary data.</text>
</comment>
<evidence type="ECO:0000256" key="1">
    <source>
        <dbReference type="ARBA" id="ARBA00023125"/>
    </source>
</evidence>
<name>A0A242M681_CABSO</name>
<evidence type="ECO:0000256" key="2">
    <source>
        <dbReference type="PROSITE-ProRule" id="PRU00335"/>
    </source>
</evidence>
<feature type="domain" description="HTH tetR-type" evidence="3">
    <location>
        <begin position="1"/>
        <end position="54"/>
    </location>
</feature>
<dbReference type="GO" id="GO:0003700">
    <property type="term" value="F:DNA-binding transcription factor activity"/>
    <property type="evidence" value="ECO:0007669"/>
    <property type="project" value="TreeGrafter"/>
</dbReference>
<accession>A0A242M681</accession>
<dbReference type="InterPro" id="IPR009057">
    <property type="entry name" value="Homeodomain-like_sf"/>
</dbReference>
<gene>
    <name evidence="4" type="ORF">PAMC26577_37580</name>
</gene>
<dbReference type="InterPro" id="IPR050109">
    <property type="entry name" value="HTH-type_TetR-like_transc_reg"/>
</dbReference>
<dbReference type="InterPro" id="IPR001647">
    <property type="entry name" value="HTH_TetR"/>
</dbReference>
<evidence type="ECO:0000259" key="3">
    <source>
        <dbReference type="PROSITE" id="PS50977"/>
    </source>
</evidence>